<dbReference type="SUPFAM" id="SSF57302">
    <property type="entry name" value="Snake toxin-like"/>
    <property type="match status" value="2"/>
</dbReference>
<accession>A0AAV6YTL0</accession>
<feature type="non-terminal residue" evidence="10">
    <location>
        <position position="190"/>
    </location>
</feature>
<evidence type="ECO:0000259" key="9">
    <source>
        <dbReference type="Pfam" id="PF00087"/>
    </source>
</evidence>
<protein>
    <recommendedName>
        <fullName evidence="12">Urokinase plasminogen activator surface receptor</fullName>
    </recommendedName>
</protein>
<dbReference type="PANTHER" id="PTHR20914">
    <property type="entry name" value="LY6/PLAUR DOMAIN-CONTAINING PROTEIN 8"/>
    <property type="match status" value="1"/>
</dbReference>
<evidence type="ECO:0000256" key="2">
    <source>
        <dbReference type="ARBA" id="ARBA00004613"/>
    </source>
</evidence>
<comment type="subcellular location">
    <subcellularLocation>
        <location evidence="1">Cell membrane</location>
    </subcellularLocation>
    <subcellularLocation>
        <location evidence="2">Secreted</location>
    </subcellularLocation>
</comment>
<dbReference type="PANTHER" id="PTHR20914:SF41">
    <property type="entry name" value="UROKINASE PLASMINOGEN ACTIVATOR SURFACE RECEPTOR-LIKE"/>
    <property type="match status" value="1"/>
</dbReference>
<dbReference type="InterPro" id="IPR016054">
    <property type="entry name" value="LY6_UPA_recep-like"/>
</dbReference>
<evidence type="ECO:0000313" key="10">
    <source>
        <dbReference type="EMBL" id="KAG8537368.1"/>
    </source>
</evidence>
<keyword evidence="3" id="KW-1003">Cell membrane</keyword>
<keyword evidence="5" id="KW-0732">Signal</keyword>
<reference evidence="10" key="1">
    <citation type="thesis" date="2020" institute="ProQuest LLC" country="789 East Eisenhower Parkway, Ann Arbor, MI, USA">
        <title>Comparative Genomics and Chromosome Evolution.</title>
        <authorList>
            <person name="Mudd A.B."/>
        </authorList>
    </citation>
    <scope>NUCLEOTIDE SEQUENCE</scope>
    <source>
        <strain evidence="10">237g6f4</strain>
        <tissue evidence="10">Blood</tissue>
    </source>
</reference>
<dbReference type="EMBL" id="WNYA01031013">
    <property type="protein sequence ID" value="KAG8537368.1"/>
    <property type="molecule type" value="Genomic_DNA"/>
</dbReference>
<keyword evidence="11" id="KW-1185">Reference proteome</keyword>
<organism evidence="10 11">
    <name type="scientific">Engystomops pustulosus</name>
    <name type="common">Tungara frog</name>
    <name type="synonym">Physalaemus pustulosus</name>
    <dbReference type="NCBI Taxonomy" id="76066"/>
    <lineage>
        <taxon>Eukaryota</taxon>
        <taxon>Metazoa</taxon>
        <taxon>Chordata</taxon>
        <taxon>Craniata</taxon>
        <taxon>Vertebrata</taxon>
        <taxon>Euteleostomi</taxon>
        <taxon>Amphibia</taxon>
        <taxon>Batrachia</taxon>
        <taxon>Anura</taxon>
        <taxon>Neobatrachia</taxon>
        <taxon>Hyloidea</taxon>
        <taxon>Leptodactylidae</taxon>
        <taxon>Leiuperinae</taxon>
        <taxon>Engystomops</taxon>
    </lineage>
</organism>
<evidence type="ECO:0000313" key="11">
    <source>
        <dbReference type="Proteomes" id="UP000824782"/>
    </source>
</evidence>
<dbReference type="InterPro" id="IPR045860">
    <property type="entry name" value="Snake_toxin-like_sf"/>
</dbReference>
<dbReference type="Pfam" id="PF00021">
    <property type="entry name" value="UPAR_LY6"/>
    <property type="match status" value="1"/>
</dbReference>
<evidence type="ECO:0000259" key="8">
    <source>
        <dbReference type="Pfam" id="PF00021"/>
    </source>
</evidence>
<feature type="non-terminal residue" evidence="10">
    <location>
        <position position="1"/>
    </location>
</feature>
<comment type="caution">
    <text evidence="10">The sequence shown here is derived from an EMBL/GenBank/DDBJ whole genome shotgun (WGS) entry which is preliminary data.</text>
</comment>
<dbReference type="Proteomes" id="UP000824782">
    <property type="component" value="Unassembled WGS sequence"/>
</dbReference>
<evidence type="ECO:0008006" key="12">
    <source>
        <dbReference type="Google" id="ProtNLM"/>
    </source>
</evidence>
<dbReference type="Pfam" id="PF00087">
    <property type="entry name" value="Toxin_TOLIP"/>
    <property type="match status" value="1"/>
</dbReference>
<feature type="domain" description="Snake toxin/toxin-like" evidence="9">
    <location>
        <begin position="4"/>
        <end position="84"/>
    </location>
</feature>
<keyword evidence="6" id="KW-0472">Membrane</keyword>
<dbReference type="GO" id="GO:0005576">
    <property type="term" value="C:extracellular region"/>
    <property type="evidence" value="ECO:0007669"/>
    <property type="project" value="UniProtKB-SubCell"/>
</dbReference>
<evidence type="ECO:0000256" key="7">
    <source>
        <dbReference type="ARBA" id="ARBA00023180"/>
    </source>
</evidence>
<sequence>GLCLRCYYYKGLPDHAPKEQQVQSCEGADHYCSSSYVTYSGWLQGGVLTKGCSSGSACNQTQTGSLKNIKTNHTMLCCDHDLCNKDLVPDLGADSRTECWACNGQPLACAGKDLPSLICEPSQKSCVEVSITNALSKDVTRTMIKSCSNSSSCPAVSAFSNGKKPLSYASSYHCCTGSHCNGGHFTGETP</sequence>
<dbReference type="CDD" id="cd00117">
    <property type="entry name" value="TFP"/>
    <property type="match status" value="1"/>
</dbReference>
<name>A0AAV6YTL0_ENGPU</name>
<proteinExistence type="predicted"/>
<dbReference type="GO" id="GO:0005886">
    <property type="term" value="C:plasma membrane"/>
    <property type="evidence" value="ECO:0007669"/>
    <property type="project" value="UniProtKB-SubCell"/>
</dbReference>
<dbReference type="InterPro" id="IPR035076">
    <property type="entry name" value="Toxin/TOLIP"/>
</dbReference>
<evidence type="ECO:0000256" key="6">
    <source>
        <dbReference type="ARBA" id="ARBA00023136"/>
    </source>
</evidence>
<evidence type="ECO:0000256" key="3">
    <source>
        <dbReference type="ARBA" id="ARBA00022475"/>
    </source>
</evidence>
<dbReference type="Gene3D" id="2.10.60.10">
    <property type="entry name" value="CD59"/>
    <property type="match status" value="2"/>
</dbReference>
<dbReference type="AlphaFoldDB" id="A0AAV6YTL0"/>
<evidence type="ECO:0000256" key="1">
    <source>
        <dbReference type="ARBA" id="ARBA00004236"/>
    </source>
</evidence>
<keyword evidence="4" id="KW-0964">Secreted</keyword>
<feature type="domain" description="UPAR/Ly6" evidence="8">
    <location>
        <begin position="97"/>
        <end position="182"/>
    </location>
</feature>
<keyword evidence="7" id="KW-0325">Glycoprotein</keyword>
<evidence type="ECO:0000256" key="5">
    <source>
        <dbReference type="ARBA" id="ARBA00022729"/>
    </source>
</evidence>
<evidence type="ECO:0000256" key="4">
    <source>
        <dbReference type="ARBA" id="ARBA00022525"/>
    </source>
</evidence>
<dbReference type="InterPro" id="IPR050918">
    <property type="entry name" value="CNF-like_PLA2_Inhibitor"/>
</dbReference>
<gene>
    <name evidence="10" type="ORF">GDO81_024644</name>
</gene>